<evidence type="ECO:0000313" key="7">
    <source>
        <dbReference type="EMBL" id="KNC67003.1"/>
    </source>
</evidence>
<dbReference type="InterPro" id="IPR022764">
    <property type="entry name" value="Peptidase_S54_rhomboid_dom"/>
</dbReference>
<feature type="transmembrane region" description="Helical" evidence="5">
    <location>
        <begin position="136"/>
        <end position="158"/>
    </location>
</feature>
<dbReference type="Pfam" id="PF01694">
    <property type="entry name" value="Rhomboid"/>
    <property type="match status" value="1"/>
</dbReference>
<dbReference type="OrthoDB" id="465874at2"/>
<evidence type="ECO:0000256" key="5">
    <source>
        <dbReference type="SAM" id="Phobius"/>
    </source>
</evidence>
<comment type="subcellular location">
    <subcellularLocation>
        <location evidence="1">Membrane</location>
        <topology evidence="1">Multi-pass membrane protein</topology>
    </subcellularLocation>
</comment>
<organism evidence="7 8">
    <name type="scientific">Pseudoalteromonas rubra</name>
    <dbReference type="NCBI Taxonomy" id="43658"/>
    <lineage>
        <taxon>Bacteria</taxon>
        <taxon>Pseudomonadati</taxon>
        <taxon>Pseudomonadota</taxon>
        <taxon>Gammaproteobacteria</taxon>
        <taxon>Alteromonadales</taxon>
        <taxon>Pseudoalteromonadaceae</taxon>
        <taxon>Pseudoalteromonas</taxon>
    </lineage>
</organism>
<dbReference type="GO" id="GO:0004252">
    <property type="term" value="F:serine-type endopeptidase activity"/>
    <property type="evidence" value="ECO:0007669"/>
    <property type="project" value="InterPro"/>
</dbReference>
<feature type="transmembrane region" description="Helical" evidence="5">
    <location>
        <begin position="164"/>
        <end position="183"/>
    </location>
</feature>
<evidence type="ECO:0000256" key="3">
    <source>
        <dbReference type="ARBA" id="ARBA00022989"/>
    </source>
</evidence>
<name>A0A0L0ESX7_9GAMM</name>
<dbReference type="SUPFAM" id="SSF144091">
    <property type="entry name" value="Rhomboid-like"/>
    <property type="match status" value="1"/>
</dbReference>
<evidence type="ECO:0000256" key="2">
    <source>
        <dbReference type="ARBA" id="ARBA00022692"/>
    </source>
</evidence>
<feature type="domain" description="Peptidase S54 rhomboid" evidence="6">
    <location>
        <begin position="49"/>
        <end position="183"/>
    </location>
</feature>
<dbReference type="InterPro" id="IPR035952">
    <property type="entry name" value="Rhomboid-like_sf"/>
</dbReference>
<dbReference type="AlphaFoldDB" id="A0A0L0ESX7"/>
<evidence type="ECO:0000256" key="4">
    <source>
        <dbReference type="ARBA" id="ARBA00023136"/>
    </source>
</evidence>
<proteinExistence type="predicted"/>
<feature type="transmembrane region" description="Helical" evidence="5">
    <location>
        <begin position="87"/>
        <end position="104"/>
    </location>
</feature>
<keyword evidence="4 5" id="KW-0472">Membrane</keyword>
<dbReference type="EMBL" id="LFZX01000102">
    <property type="protein sequence ID" value="KNC67003.1"/>
    <property type="molecule type" value="Genomic_DNA"/>
</dbReference>
<dbReference type="Gene3D" id="1.20.1540.10">
    <property type="entry name" value="Rhomboid-like"/>
    <property type="match status" value="1"/>
</dbReference>
<evidence type="ECO:0000256" key="1">
    <source>
        <dbReference type="ARBA" id="ARBA00004141"/>
    </source>
</evidence>
<dbReference type="Proteomes" id="UP000036850">
    <property type="component" value="Unassembled WGS sequence"/>
</dbReference>
<feature type="transmembrane region" description="Helical" evidence="5">
    <location>
        <begin position="57"/>
        <end position="80"/>
    </location>
</feature>
<dbReference type="PATRIC" id="fig|43658.6.peg.5324"/>
<feature type="transmembrane region" description="Helical" evidence="5">
    <location>
        <begin position="12"/>
        <end position="37"/>
    </location>
</feature>
<evidence type="ECO:0000313" key="8">
    <source>
        <dbReference type="Proteomes" id="UP000036850"/>
    </source>
</evidence>
<protein>
    <submittedName>
        <fullName evidence="7">Rhomboid-like protein</fullName>
    </submittedName>
</protein>
<keyword evidence="2 5" id="KW-0812">Transmembrane</keyword>
<dbReference type="GO" id="GO:0016020">
    <property type="term" value="C:membrane"/>
    <property type="evidence" value="ECO:0007669"/>
    <property type="project" value="UniProtKB-SubCell"/>
</dbReference>
<feature type="transmembrane region" description="Helical" evidence="5">
    <location>
        <begin position="110"/>
        <end position="129"/>
    </location>
</feature>
<accession>A0A0L0ESX7</accession>
<comment type="caution">
    <text evidence="7">The sequence shown here is derived from an EMBL/GenBank/DDBJ whole genome shotgun (WGS) entry which is preliminary data.</text>
</comment>
<gene>
    <name evidence="7" type="ORF">AC626_13575</name>
</gene>
<sequence length="193" mass="20734">MSKRALVLPPNFMWVVYAMILMILIHLLGSVFGLPVGRFGVIPLSINHLSGVFTAPFIHGSWGHLASNLLGLSISGYLAARLPNFKRATLFIVISTGSLVWLFAGSGNHIGASGVVMGYFGLLLGAAVFNRNVLGIVSFIALLILTYYANISFLATLFDFSAQTSSSSHIFGFISGLSVAYFTKTKYMNTSGE</sequence>
<evidence type="ECO:0000259" key="6">
    <source>
        <dbReference type="Pfam" id="PF01694"/>
    </source>
</evidence>
<keyword evidence="3 5" id="KW-1133">Transmembrane helix</keyword>
<reference evidence="8" key="1">
    <citation type="submission" date="2015-07" db="EMBL/GenBank/DDBJ databases">
        <title>Draft genome sequence of a Pseudoalteromonas rubra strain, OCN096, isolated from Kaneohe Bay, Oahu, Hawaii.</title>
        <authorList>
            <person name="Beurmann S."/>
            <person name="Ushijima B."/>
            <person name="Belcaid M."/>
            <person name="Callahan S.M."/>
            <person name="Aeby G.S."/>
        </authorList>
    </citation>
    <scope>NUCLEOTIDE SEQUENCE [LARGE SCALE GENOMIC DNA]</scope>
    <source>
        <strain evidence="8">OCN096</strain>
    </source>
</reference>